<evidence type="ECO:0000256" key="1">
    <source>
        <dbReference type="ARBA" id="ARBA00004141"/>
    </source>
</evidence>
<dbReference type="InterPro" id="IPR000276">
    <property type="entry name" value="GPCR_Rhodpsn"/>
</dbReference>
<evidence type="ECO:0000256" key="5">
    <source>
        <dbReference type="ARBA" id="ARBA00022925"/>
    </source>
</evidence>
<evidence type="ECO:0000256" key="10">
    <source>
        <dbReference type="ARBA" id="ARBA00023157"/>
    </source>
</evidence>
<dbReference type="PROSITE" id="PS00237">
    <property type="entry name" value="G_PROTEIN_RECEP_F1_1"/>
    <property type="match status" value="1"/>
</dbReference>
<keyword evidence="17" id="KW-1185">Reference proteome</keyword>
<gene>
    <name evidence="16" type="ORF">ODALV1_LOCUS12382</name>
</gene>
<keyword evidence="13" id="KW-0844">Vision</keyword>
<keyword evidence="4 14" id="KW-0812">Transmembrane</keyword>
<dbReference type="EMBL" id="CAXLJM020000038">
    <property type="protein sequence ID" value="CAL8106521.1"/>
    <property type="molecule type" value="Genomic_DNA"/>
</dbReference>
<feature type="domain" description="G-protein coupled receptors family 1 profile" evidence="15">
    <location>
        <begin position="78"/>
        <end position="344"/>
    </location>
</feature>
<dbReference type="Proteomes" id="UP001642540">
    <property type="component" value="Unassembled WGS sequence"/>
</dbReference>
<dbReference type="PANTHER" id="PTHR24240">
    <property type="entry name" value="OPSIN"/>
    <property type="match status" value="1"/>
</dbReference>
<dbReference type="SMART" id="SM01381">
    <property type="entry name" value="7TM_GPCR_Srsx"/>
    <property type="match status" value="1"/>
</dbReference>
<dbReference type="CDD" id="cd15079">
    <property type="entry name" value="7tmA_photoreceptors_insect"/>
    <property type="match status" value="1"/>
</dbReference>
<evidence type="ECO:0000313" key="17">
    <source>
        <dbReference type="Proteomes" id="UP001642540"/>
    </source>
</evidence>
<keyword evidence="2 14" id="KW-0600">Photoreceptor protein</keyword>
<keyword evidence="11 14" id="KW-0675">Receptor</keyword>
<keyword evidence="9 14" id="KW-0472">Membrane</keyword>
<dbReference type="InterPro" id="IPR017452">
    <property type="entry name" value="GPCR_Rhodpsn_7TM"/>
</dbReference>
<comment type="subcellular location">
    <subcellularLocation>
        <location evidence="1 14">Membrane</location>
        <topology evidence="1 14">Multi-pass membrane protein</topology>
    </subcellularLocation>
</comment>
<evidence type="ECO:0000256" key="7">
    <source>
        <dbReference type="ARBA" id="ARBA00022991"/>
    </source>
</evidence>
<dbReference type="PRINTS" id="PR00237">
    <property type="entry name" value="GPCRRHODOPSN"/>
</dbReference>
<evidence type="ECO:0000256" key="2">
    <source>
        <dbReference type="ARBA" id="ARBA00022543"/>
    </source>
</evidence>
<keyword evidence="6 14" id="KW-1133">Transmembrane helix</keyword>
<dbReference type="SUPFAM" id="SSF81321">
    <property type="entry name" value="Family A G protein-coupled receptor-like"/>
    <property type="match status" value="1"/>
</dbReference>
<evidence type="ECO:0000256" key="13">
    <source>
        <dbReference type="ARBA" id="ARBA00023305"/>
    </source>
</evidence>
<evidence type="ECO:0000256" key="12">
    <source>
        <dbReference type="ARBA" id="ARBA00023224"/>
    </source>
</evidence>
<feature type="transmembrane region" description="Helical" evidence="14">
    <location>
        <begin position="99"/>
        <end position="120"/>
    </location>
</feature>
<evidence type="ECO:0000259" key="15">
    <source>
        <dbReference type="PROSITE" id="PS50262"/>
    </source>
</evidence>
<evidence type="ECO:0000313" key="16">
    <source>
        <dbReference type="EMBL" id="CAL8106521.1"/>
    </source>
</evidence>
<feature type="transmembrane region" description="Helical" evidence="14">
    <location>
        <begin position="288"/>
        <end position="315"/>
    </location>
</feature>
<reference evidence="16 17" key="1">
    <citation type="submission" date="2024-08" db="EMBL/GenBank/DDBJ databases">
        <authorList>
            <person name="Cucini C."/>
            <person name="Frati F."/>
        </authorList>
    </citation>
    <scope>NUCLEOTIDE SEQUENCE [LARGE SCALE GENOMIC DNA]</scope>
</reference>
<keyword evidence="12 14" id="KW-0807">Transducer</keyword>
<evidence type="ECO:0000256" key="14">
    <source>
        <dbReference type="RuleBase" id="RU004951"/>
    </source>
</evidence>
<feature type="transmembrane region" description="Helical" evidence="14">
    <location>
        <begin position="175"/>
        <end position="198"/>
    </location>
</feature>
<dbReference type="PROSITE" id="PS50262">
    <property type="entry name" value="G_PROTEIN_RECEP_F1_2"/>
    <property type="match status" value="1"/>
</dbReference>
<feature type="transmembrane region" description="Helical" evidence="14">
    <location>
        <begin position="227"/>
        <end position="256"/>
    </location>
</feature>
<dbReference type="Gene3D" id="1.20.1070.10">
    <property type="entry name" value="Rhodopsin 7-helix transmembrane proteins"/>
    <property type="match status" value="1"/>
</dbReference>
<feature type="transmembrane region" description="Helical" evidence="14">
    <location>
        <begin position="63"/>
        <end position="87"/>
    </location>
</feature>
<feature type="transmembrane region" description="Helical" evidence="14">
    <location>
        <begin position="140"/>
        <end position="163"/>
    </location>
</feature>
<evidence type="ECO:0000256" key="4">
    <source>
        <dbReference type="ARBA" id="ARBA00022692"/>
    </source>
</evidence>
<keyword evidence="7 14" id="KW-0157">Chromophore</keyword>
<dbReference type="InterPro" id="IPR001760">
    <property type="entry name" value="Opsin"/>
</dbReference>
<dbReference type="PRINTS" id="PR00238">
    <property type="entry name" value="OPSIN"/>
</dbReference>
<proteinExistence type="inferred from homology"/>
<evidence type="ECO:0000256" key="11">
    <source>
        <dbReference type="ARBA" id="ARBA00023170"/>
    </source>
</evidence>
<dbReference type="PRINTS" id="PR00577">
    <property type="entry name" value="OPSINRH3RH4"/>
</dbReference>
<evidence type="ECO:0000256" key="6">
    <source>
        <dbReference type="ARBA" id="ARBA00022989"/>
    </source>
</evidence>
<protein>
    <recommendedName>
        <fullName evidence="15">G-protein coupled receptors family 1 profile domain-containing protein</fullName>
    </recommendedName>
</protein>
<keyword evidence="8 14" id="KW-0297">G-protein coupled receptor</keyword>
<dbReference type="InterPro" id="IPR050125">
    <property type="entry name" value="GPCR_opsins"/>
</dbReference>
<evidence type="ECO:0000256" key="8">
    <source>
        <dbReference type="ARBA" id="ARBA00023040"/>
    </source>
</evidence>
<keyword evidence="3 14" id="KW-0716">Sensory transduction</keyword>
<comment type="caution">
    <text evidence="16">The sequence shown here is derived from an EMBL/GenBank/DDBJ whole genome shotgun (WGS) entry which is preliminary data.</text>
</comment>
<name>A0ABP1QK97_9HEXA</name>
<comment type="similarity">
    <text evidence="14">Belongs to the G-protein coupled receptor 1 family. Opsin subfamily.</text>
</comment>
<organism evidence="16 17">
    <name type="scientific">Orchesella dallaii</name>
    <dbReference type="NCBI Taxonomy" id="48710"/>
    <lineage>
        <taxon>Eukaryota</taxon>
        <taxon>Metazoa</taxon>
        <taxon>Ecdysozoa</taxon>
        <taxon>Arthropoda</taxon>
        <taxon>Hexapoda</taxon>
        <taxon>Collembola</taxon>
        <taxon>Entomobryomorpha</taxon>
        <taxon>Entomobryoidea</taxon>
        <taxon>Orchesellidae</taxon>
        <taxon>Orchesellinae</taxon>
        <taxon>Orchesella</taxon>
    </lineage>
</organism>
<keyword evidence="5 14" id="KW-0681">Retinal protein</keyword>
<feature type="transmembrane region" description="Helical" evidence="14">
    <location>
        <begin position="327"/>
        <end position="347"/>
    </location>
</feature>
<accession>A0ABP1QK97</accession>
<evidence type="ECO:0000256" key="3">
    <source>
        <dbReference type="ARBA" id="ARBA00022606"/>
    </source>
</evidence>
<keyword evidence="10" id="KW-1015">Disulfide bond</keyword>
<sequence length="388" mass="43016">MTDINVGSGASSQALVGVGYYDVGGYFYLPGATQADGAPLELREIIHPHWASFPPQNQMLNGLLAFLYFLFWIVNGFGNSAVIAVFIKSKSLQTPANVFVANLAVADFLMMLSQGPFYILTVMRSKWWSFGVLGCEIYGFTGGLFGITAILSMAAIGLDRFLVITRGLSGPRIKMVHAFIIVAFIWAYALGVVLPPLLKVWNRFSPEGLLTTCSFDYMNDNTWDKSFVIFIFTCAYVIPLLILILCYSQIVATVWAHEKTLRDQAKKMNVESLRSNADNKDAKVEMKIAMAALFSVLLWVIIWTPYAVTVLIAAFGDRSLITPVVSMIPALLCKCASCVNPVVFAISHPRFKQAFRKEYAWLYCATRHEKNENANNCEVNSAATTVKN</sequence>
<evidence type="ECO:0000256" key="9">
    <source>
        <dbReference type="ARBA" id="ARBA00023136"/>
    </source>
</evidence>
<dbReference type="Pfam" id="PF00001">
    <property type="entry name" value="7tm_1"/>
    <property type="match status" value="1"/>
</dbReference>